<dbReference type="InterPro" id="IPR002347">
    <property type="entry name" value="SDR_fam"/>
</dbReference>
<dbReference type="EMBL" id="CP053015">
    <property type="protein sequence ID" value="QJQ33592.1"/>
    <property type="molecule type" value="Genomic_DNA"/>
</dbReference>
<reference evidence="4 5" key="1">
    <citation type="submission" date="2020-01" db="EMBL/GenBank/DDBJ databases">
        <title>Sphingomonas sp. strain CSW-10.</title>
        <authorList>
            <person name="Chen W.-M."/>
        </authorList>
    </citation>
    <scope>NUCLEOTIDE SEQUENCE [LARGE SCALE GENOMIC DNA]</scope>
    <source>
        <strain evidence="4 5">CSW-10</strain>
    </source>
</reference>
<evidence type="ECO:0000256" key="3">
    <source>
        <dbReference type="RuleBase" id="RU000363"/>
    </source>
</evidence>
<name>A0A6M4AYZ5_9SPHN</name>
<dbReference type="Gene3D" id="3.40.50.720">
    <property type="entry name" value="NAD(P)-binding Rossmann-like Domain"/>
    <property type="match status" value="1"/>
</dbReference>
<keyword evidence="2" id="KW-0560">Oxidoreductase</keyword>
<dbReference type="PRINTS" id="PR00080">
    <property type="entry name" value="SDRFAMILY"/>
</dbReference>
<dbReference type="RefSeq" id="WP_169947998.1">
    <property type="nucleotide sequence ID" value="NZ_CP053015.1"/>
</dbReference>
<dbReference type="FunFam" id="3.40.50.720:FF:000084">
    <property type="entry name" value="Short-chain dehydrogenase reductase"/>
    <property type="match status" value="1"/>
</dbReference>
<proteinExistence type="inferred from homology"/>
<accession>A0A6M4AYZ5</accession>
<dbReference type="InterPro" id="IPR036291">
    <property type="entry name" value="NAD(P)-bd_dom_sf"/>
</dbReference>
<dbReference type="GO" id="GO:0016616">
    <property type="term" value="F:oxidoreductase activity, acting on the CH-OH group of donors, NAD or NADP as acceptor"/>
    <property type="evidence" value="ECO:0007669"/>
    <property type="project" value="TreeGrafter"/>
</dbReference>
<comment type="similarity">
    <text evidence="1 3">Belongs to the short-chain dehydrogenases/reductases (SDR) family.</text>
</comment>
<sequence>MTAAFSSIPFPLAGRTALITGASSGLGARFARLYAAAGANVVFGARRLDRVQGLADEINGAGGQALALALDVTDEASIIAAYDAAEGRFGTVDTIIANAGTSAAGRSTEVSADDIRMVTDTNFTGVYLTAREGAKRLVARNLADPAFRAQERGRIILIGSITAHLTAQGDVAYAAGKAAVAHLGRNFAREWVRQGINVNVIQPGYISTEIAGDWFDTAGGKAQIAGFHRRRMQDAASLDPMMLYLASDASASITGAVIDLDDGQSL</sequence>
<dbReference type="PANTHER" id="PTHR42760:SF133">
    <property type="entry name" value="3-OXOACYL-[ACYL-CARRIER-PROTEIN] REDUCTASE"/>
    <property type="match status" value="1"/>
</dbReference>
<dbReference type="InterPro" id="IPR020904">
    <property type="entry name" value="Sc_DH/Rdtase_CS"/>
</dbReference>
<keyword evidence="5" id="KW-1185">Reference proteome</keyword>
<protein>
    <submittedName>
        <fullName evidence="4">SDR family NAD(P)-dependent oxidoreductase</fullName>
    </submittedName>
</protein>
<dbReference type="Pfam" id="PF00106">
    <property type="entry name" value="adh_short"/>
    <property type="match status" value="1"/>
</dbReference>
<evidence type="ECO:0000313" key="5">
    <source>
        <dbReference type="Proteomes" id="UP000503018"/>
    </source>
</evidence>
<dbReference type="CDD" id="cd05233">
    <property type="entry name" value="SDR_c"/>
    <property type="match status" value="1"/>
</dbReference>
<dbReference type="PROSITE" id="PS00061">
    <property type="entry name" value="ADH_SHORT"/>
    <property type="match status" value="1"/>
</dbReference>
<evidence type="ECO:0000256" key="2">
    <source>
        <dbReference type="ARBA" id="ARBA00023002"/>
    </source>
</evidence>
<gene>
    <name evidence="4" type="ORF">GV829_05555</name>
</gene>
<organism evidence="4 5">
    <name type="scientific">Sphingomonas lacunae</name>
    <dbReference type="NCBI Taxonomy" id="2698828"/>
    <lineage>
        <taxon>Bacteria</taxon>
        <taxon>Pseudomonadati</taxon>
        <taxon>Pseudomonadota</taxon>
        <taxon>Alphaproteobacteria</taxon>
        <taxon>Sphingomonadales</taxon>
        <taxon>Sphingomonadaceae</taxon>
        <taxon>Sphingomonas</taxon>
    </lineage>
</organism>
<dbReference type="Proteomes" id="UP000503018">
    <property type="component" value="Chromosome"/>
</dbReference>
<evidence type="ECO:0000313" key="4">
    <source>
        <dbReference type="EMBL" id="QJQ33592.1"/>
    </source>
</evidence>
<dbReference type="KEGG" id="slan:GV829_05555"/>
<evidence type="ECO:0000256" key="1">
    <source>
        <dbReference type="ARBA" id="ARBA00006484"/>
    </source>
</evidence>
<dbReference type="AlphaFoldDB" id="A0A6M4AYZ5"/>
<dbReference type="PRINTS" id="PR00081">
    <property type="entry name" value="GDHRDH"/>
</dbReference>
<dbReference type="SUPFAM" id="SSF51735">
    <property type="entry name" value="NAD(P)-binding Rossmann-fold domains"/>
    <property type="match status" value="1"/>
</dbReference>
<dbReference type="PANTHER" id="PTHR42760">
    <property type="entry name" value="SHORT-CHAIN DEHYDROGENASES/REDUCTASES FAMILY MEMBER"/>
    <property type="match status" value="1"/>
</dbReference>